<name>A0AAV0R0F2_9ROSI</name>
<protein>
    <submittedName>
        <fullName evidence="2">Uncharacterized protein</fullName>
    </submittedName>
</protein>
<dbReference type="Proteomes" id="UP001154282">
    <property type="component" value="Unassembled WGS sequence"/>
</dbReference>
<feature type="non-terminal residue" evidence="2">
    <location>
        <position position="1"/>
    </location>
</feature>
<dbReference type="AlphaFoldDB" id="A0AAV0R0F2"/>
<accession>A0AAV0R0F2</accession>
<evidence type="ECO:0000313" key="2">
    <source>
        <dbReference type="EMBL" id="CAI0551204.1"/>
    </source>
</evidence>
<dbReference type="EMBL" id="CAMGYJ010000010">
    <property type="protein sequence ID" value="CAI0551204.1"/>
    <property type="molecule type" value="Genomic_DNA"/>
</dbReference>
<organism evidence="2 3">
    <name type="scientific">Linum tenue</name>
    <dbReference type="NCBI Taxonomy" id="586396"/>
    <lineage>
        <taxon>Eukaryota</taxon>
        <taxon>Viridiplantae</taxon>
        <taxon>Streptophyta</taxon>
        <taxon>Embryophyta</taxon>
        <taxon>Tracheophyta</taxon>
        <taxon>Spermatophyta</taxon>
        <taxon>Magnoliopsida</taxon>
        <taxon>eudicotyledons</taxon>
        <taxon>Gunneridae</taxon>
        <taxon>Pentapetalae</taxon>
        <taxon>rosids</taxon>
        <taxon>fabids</taxon>
        <taxon>Malpighiales</taxon>
        <taxon>Linaceae</taxon>
        <taxon>Linum</taxon>
    </lineage>
</organism>
<feature type="region of interest" description="Disordered" evidence="1">
    <location>
        <begin position="1"/>
        <end position="23"/>
    </location>
</feature>
<gene>
    <name evidence="2" type="ORF">LITE_LOCUS45859</name>
</gene>
<evidence type="ECO:0000256" key="1">
    <source>
        <dbReference type="SAM" id="MobiDB-lite"/>
    </source>
</evidence>
<evidence type="ECO:0000313" key="3">
    <source>
        <dbReference type="Proteomes" id="UP001154282"/>
    </source>
</evidence>
<proteinExistence type="predicted"/>
<keyword evidence="3" id="KW-1185">Reference proteome</keyword>
<sequence>RRVGRRGGGGLGGRRQPESGAGWGECCLSFDRKWRGWGRLKVSRFWGWYVLKKKKIASVGIRKLVYFNEIKRPTSMNPVCNMFKNQIQSYKLLFLIFGPCCATLIHNKK</sequence>
<comment type="caution">
    <text evidence="2">The sequence shown here is derived from an EMBL/GenBank/DDBJ whole genome shotgun (WGS) entry which is preliminary data.</text>
</comment>
<feature type="compositionally biased region" description="Gly residues" evidence="1">
    <location>
        <begin position="1"/>
        <end position="13"/>
    </location>
</feature>
<reference evidence="2" key="1">
    <citation type="submission" date="2022-08" db="EMBL/GenBank/DDBJ databases">
        <authorList>
            <person name="Gutierrez-Valencia J."/>
        </authorList>
    </citation>
    <scope>NUCLEOTIDE SEQUENCE</scope>
</reference>